<evidence type="ECO:0000313" key="2">
    <source>
        <dbReference type="EMBL" id="KFB48006.1"/>
    </source>
</evidence>
<evidence type="ECO:0000313" key="4">
    <source>
        <dbReference type="Proteomes" id="UP000030765"/>
    </source>
</evidence>
<dbReference type="EMBL" id="ATLV01022844">
    <property type="status" value="NOT_ANNOTATED_CDS"/>
    <property type="molecule type" value="Genomic_DNA"/>
</dbReference>
<dbReference type="EMBL" id="KE525337">
    <property type="protein sequence ID" value="KFB48006.1"/>
    <property type="molecule type" value="Genomic_DNA"/>
</dbReference>
<organism evidence="2">
    <name type="scientific">Anopheles sinensis</name>
    <name type="common">Mosquito</name>
    <dbReference type="NCBI Taxonomy" id="74873"/>
    <lineage>
        <taxon>Eukaryota</taxon>
        <taxon>Metazoa</taxon>
        <taxon>Ecdysozoa</taxon>
        <taxon>Arthropoda</taxon>
        <taxon>Hexapoda</taxon>
        <taxon>Insecta</taxon>
        <taxon>Pterygota</taxon>
        <taxon>Neoptera</taxon>
        <taxon>Endopterygota</taxon>
        <taxon>Diptera</taxon>
        <taxon>Nematocera</taxon>
        <taxon>Culicoidea</taxon>
        <taxon>Culicidae</taxon>
        <taxon>Anophelinae</taxon>
        <taxon>Anopheles</taxon>
    </lineage>
</organism>
<accession>A0A084WCR2</accession>
<protein>
    <submittedName>
        <fullName evidence="2 3">Uncharacterized protein</fullName>
    </submittedName>
</protein>
<feature type="region of interest" description="Disordered" evidence="1">
    <location>
        <begin position="63"/>
        <end position="83"/>
    </location>
</feature>
<dbReference type="VEuPathDB" id="VectorBase:ASIC016122"/>
<dbReference type="Proteomes" id="UP000030765">
    <property type="component" value="Unassembled WGS sequence"/>
</dbReference>
<name>A0A084WCR2_ANOSI</name>
<gene>
    <name evidence="2" type="ORF">ZHAS_00016122</name>
</gene>
<proteinExistence type="predicted"/>
<reference evidence="2 4" key="1">
    <citation type="journal article" date="2014" name="BMC Genomics">
        <title>Genome sequence of Anopheles sinensis provides insight into genetics basis of mosquito competence for malaria parasites.</title>
        <authorList>
            <person name="Zhou D."/>
            <person name="Zhang D."/>
            <person name="Ding G."/>
            <person name="Shi L."/>
            <person name="Hou Q."/>
            <person name="Ye Y."/>
            <person name="Xu Y."/>
            <person name="Zhou H."/>
            <person name="Xiong C."/>
            <person name="Li S."/>
            <person name="Yu J."/>
            <person name="Hong S."/>
            <person name="Yu X."/>
            <person name="Zou P."/>
            <person name="Chen C."/>
            <person name="Chang X."/>
            <person name="Wang W."/>
            <person name="Lv Y."/>
            <person name="Sun Y."/>
            <person name="Ma L."/>
            <person name="Shen B."/>
            <person name="Zhu C."/>
        </authorList>
    </citation>
    <scope>NUCLEOTIDE SEQUENCE [LARGE SCALE GENOMIC DNA]</scope>
</reference>
<evidence type="ECO:0000313" key="3">
    <source>
        <dbReference type="EnsemblMetazoa" id="ASIC016122-PA"/>
    </source>
</evidence>
<reference evidence="3" key="2">
    <citation type="submission" date="2020-05" db="UniProtKB">
        <authorList>
            <consortium name="EnsemblMetazoa"/>
        </authorList>
    </citation>
    <scope>IDENTIFICATION</scope>
</reference>
<dbReference type="EnsemblMetazoa" id="ASIC016122-RA">
    <property type="protein sequence ID" value="ASIC016122-PA"/>
    <property type="gene ID" value="ASIC016122"/>
</dbReference>
<dbReference type="AlphaFoldDB" id="A0A084WCR2"/>
<evidence type="ECO:0000256" key="1">
    <source>
        <dbReference type="SAM" id="MobiDB-lite"/>
    </source>
</evidence>
<sequence length="113" mass="12168">MKGKLPPPPHSTAIHSAIPNVVRERMARTDVFGSPSRPVKLAPGENRQILGLVRTHTKKGVIKPPTLLHSDTTPANATPTHPRTTAQLAVCGRIVHRSAALGLTRGRKSPKEQ</sequence>
<feature type="compositionally biased region" description="Polar residues" evidence="1">
    <location>
        <begin position="69"/>
        <end position="83"/>
    </location>
</feature>
<keyword evidence="4" id="KW-1185">Reference proteome</keyword>